<evidence type="ECO:0000256" key="1">
    <source>
        <dbReference type="SAM" id="MobiDB-lite"/>
    </source>
</evidence>
<accession>A0ABQ4G3W5</accession>
<feature type="region of interest" description="Disordered" evidence="1">
    <location>
        <begin position="28"/>
        <end position="52"/>
    </location>
</feature>
<dbReference type="RefSeq" id="WP_204059046.1">
    <property type="nucleotide sequence ID" value="NZ_BAAAGP010000024.1"/>
</dbReference>
<protein>
    <recommendedName>
        <fullName evidence="5">Secreted protein</fullName>
    </recommendedName>
</protein>
<organism evidence="3 4">
    <name type="scientific">Microbispora corallina</name>
    <dbReference type="NCBI Taxonomy" id="83302"/>
    <lineage>
        <taxon>Bacteria</taxon>
        <taxon>Bacillati</taxon>
        <taxon>Actinomycetota</taxon>
        <taxon>Actinomycetes</taxon>
        <taxon>Streptosporangiales</taxon>
        <taxon>Streptosporangiaceae</taxon>
        <taxon>Microbispora</taxon>
    </lineage>
</organism>
<evidence type="ECO:0000313" key="4">
    <source>
        <dbReference type="Proteomes" id="UP000603904"/>
    </source>
</evidence>
<proteinExistence type="predicted"/>
<dbReference type="Proteomes" id="UP000603904">
    <property type="component" value="Unassembled WGS sequence"/>
</dbReference>
<sequence>MRIKTWLLVTGAAAAVVAGGSGIALATSAGPTNPVAGSHAGKDAKPADQGVAPRQETFFTEERIGILASELGISGAQAHDVGGRLEQLAAANDDSLSPADPAFIAIAESVGKTAHELAAAVDTLKKMG</sequence>
<gene>
    <name evidence="3" type="ORF">Mco01_47200</name>
</gene>
<evidence type="ECO:0000256" key="2">
    <source>
        <dbReference type="SAM" id="SignalP"/>
    </source>
</evidence>
<comment type="caution">
    <text evidence="3">The sequence shown here is derived from an EMBL/GenBank/DDBJ whole genome shotgun (WGS) entry which is preliminary data.</text>
</comment>
<feature type="signal peptide" evidence="2">
    <location>
        <begin position="1"/>
        <end position="26"/>
    </location>
</feature>
<name>A0ABQ4G3W5_9ACTN</name>
<keyword evidence="2" id="KW-0732">Signal</keyword>
<feature type="chain" id="PRO_5046769700" description="Secreted protein" evidence="2">
    <location>
        <begin position="27"/>
        <end position="128"/>
    </location>
</feature>
<evidence type="ECO:0000313" key="3">
    <source>
        <dbReference type="EMBL" id="GIH41720.1"/>
    </source>
</evidence>
<dbReference type="EMBL" id="BOOC01000024">
    <property type="protein sequence ID" value="GIH41720.1"/>
    <property type="molecule type" value="Genomic_DNA"/>
</dbReference>
<keyword evidence="4" id="KW-1185">Reference proteome</keyword>
<evidence type="ECO:0008006" key="5">
    <source>
        <dbReference type="Google" id="ProtNLM"/>
    </source>
</evidence>
<reference evidence="3 4" key="1">
    <citation type="submission" date="2021-01" db="EMBL/GenBank/DDBJ databases">
        <title>Whole genome shotgun sequence of Microbispora corallina NBRC 16416.</title>
        <authorList>
            <person name="Komaki H."/>
            <person name="Tamura T."/>
        </authorList>
    </citation>
    <scope>NUCLEOTIDE SEQUENCE [LARGE SCALE GENOMIC DNA]</scope>
    <source>
        <strain evidence="3 4">NBRC 16416</strain>
    </source>
</reference>